<reference evidence="3" key="1">
    <citation type="journal article" date="2019" name="Int. J. Syst. Evol. Microbiol.">
        <title>The Global Catalogue of Microorganisms (GCM) 10K type strain sequencing project: providing services to taxonomists for standard genome sequencing and annotation.</title>
        <authorList>
            <consortium name="The Broad Institute Genomics Platform"/>
            <consortium name="The Broad Institute Genome Sequencing Center for Infectious Disease"/>
            <person name="Wu L."/>
            <person name="Ma J."/>
        </authorList>
    </citation>
    <scope>NUCLEOTIDE SEQUENCE [LARGE SCALE GENOMIC DNA]</scope>
    <source>
        <strain evidence="3">JCM 17130</strain>
    </source>
</reference>
<accession>A0ABW4L7R0</accession>
<dbReference type="Proteomes" id="UP001597277">
    <property type="component" value="Unassembled WGS sequence"/>
</dbReference>
<name>A0ABW4L7R0_9MICO</name>
<organism evidence="2 3">
    <name type="scientific">Georgenia deserti</name>
    <dbReference type="NCBI Taxonomy" id="2093781"/>
    <lineage>
        <taxon>Bacteria</taxon>
        <taxon>Bacillati</taxon>
        <taxon>Actinomycetota</taxon>
        <taxon>Actinomycetes</taxon>
        <taxon>Micrococcales</taxon>
        <taxon>Bogoriellaceae</taxon>
        <taxon>Georgenia</taxon>
    </lineage>
</organism>
<evidence type="ECO:0000313" key="3">
    <source>
        <dbReference type="Proteomes" id="UP001597277"/>
    </source>
</evidence>
<keyword evidence="3" id="KW-1185">Reference proteome</keyword>
<dbReference type="PANTHER" id="PTHR47756">
    <property type="entry name" value="BLL6612 PROTEIN-RELATED"/>
    <property type="match status" value="1"/>
</dbReference>
<evidence type="ECO:0000259" key="1">
    <source>
        <dbReference type="Pfam" id="PF20239"/>
    </source>
</evidence>
<dbReference type="InterPro" id="IPR011990">
    <property type="entry name" value="TPR-like_helical_dom_sf"/>
</dbReference>
<dbReference type="SUPFAM" id="SSF48452">
    <property type="entry name" value="TPR-like"/>
    <property type="match status" value="1"/>
</dbReference>
<dbReference type="PANTHER" id="PTHR47756:SF2">
    <property type="entry name" value="BLL6612 PROTEIN"/>
    <property type="match status" value="1"/>
</dbReference>
<protein>
    <submittedName>
        <fullName evidence="2">DUF6596 domain-containing protein</fullName>
    </submittedName>
</protein>
<sequence>MAAVLEAVYGAYVIEWATADAEPRALPPESLRLVEVLAELAPEDPEVRGLAALVLLSSARAPARTTADGQFVPLADQDPARWNAALIARAHDHLRAAHARRTVGRFQLEAAIQATHCARRDGEPTDWQTLRRLHTALHELAPSDGSATALAAVVAETDGPAAGLAVLDQIADRTRRFQPAWATRAHLLARLGQADDAVAAYDKAISLTHDAAQRAYLRRRREG</sequence>
<dbReference type="Pfam" id="PF20239">
    <property type="entry name" value="DUF6596"/>
    <property type="match status" value="1"/>
</dbReference>
<dbReference type="Gene3D" id="1.25.40.10">
    <property type="entry name" value="Tetratricopeptide repeat domain"/>
    <property type="match status" value="1"/>
</dbReference>
<comment type="caution">
    <text evidence="2">The sequence shown here is derived from an EMBL/GenBank/DDBJ whole genome shotgun (WGS) entry which is preliminary data.</text>
</comment>
<dbReference type="RefSeq" id="WP_388007518.1">
    <property type="nucleotide sequence ID" value="NZ_JBHUEE010000006.1"/>
</dbReference>
<dbReference type="InterPro" id="IPR046531">
    <property type="entry name" value="DUF6596"/>
</dbReference>
<dbReference type="EMBL" id="JBHUEE010000006">
    <property type="protein sequence ID" value="MFD1718705.1"/>
    <property type="molecule type" value="Genomic_DNA"/>
</dbReference>
<gene>
    <name evidence="2" type="ORF">ACFSE6_12725</name>
</gene>
<evidence type="ECO:0000313" key="2">
    <source>
        <dbReference type="EMBL" id="MFD1718705.1"/>
    </source>
</evidence>
<proteinExistence type="predicted"/>
<feature type="domain" description="DUF6596" evidence="1">
    <location>
        <begin position="2"/>
        <end position="97"/>
    </location>
</feature>